<dbReference type="Proteomes" id="UP000720189">
    <property type="component" value="Unassembled WGS sequence"/>
</dbReference>
<dbReference type="GO" id="GO:0097176">
    <property type="term" value="P:epoxide metabolic process"/>
    <property type="evidence" value="ECO:0007669"/>
    <property type="project" value="TreeGrafter"/>
</dbReference>
<dbReference type="OrthoDB" id="6431331at2759"/>
<accession>A0A9P9KAR9</accession>
<reference evidence="3" key="1">
    <citation type="journal article" date="2021" name="Nat. Commun.">
        <title>Genetic determinants of endophytism in the Arabidopsis root mycobiome.</title>
        <authorList>
            <person name="Mesny F."/>
            <person name="Miyauchi S."/>
            <person name="Thiergart T."/>
            <person name="Pickel B."/>
            <person name="Atanasova L."/>
            <person name="Karlsson M."/>
            <person name="Huettel B."/>
            <person name="Barry K.W."/>
            <person name="Haridas S."/>
            <person name="Chen C."/>
            <person name="Bauer D."/>
            <person name="Andreopoulos W."/>
            <person name="Pangilinan J."/>
            <person name="LaButti K."/>
            <person name="Riley R."/>
            <person name="Lipzen A."/>
            <person name="Clum A."/>
            <person name="Drula E."/>
            <person name="Henrissat B."/>
            <person name="Kohler A."/>
            <person name="Grigoriev I.V."/>
            <person name="Martin F.M."/>
            <person name="Hacquard S."/>
        </authorList>
    </citation>
    <scope>NUCLEOTIDE SEQUENCE</scope>
    <source>
        <strain evidence="3">MPI-CAGE-AT-0023</strain>
    </source>
</reference>
<protein>
    <submittedName>
        <fullName evidence="3">Uncharacterized protein</fullName>
    </submittedName>
</protein>
<dbReference type="SUPFAM" id="SSF53474">
    <property type="entry name" value="alpha/beta-Hydrolases"/>
    <property type="match status" value="1"/>
</dbReference>
<evidence type="ECO:0000313" key="4">
    <source>
        <dbReference type="Proteomes" id="UP000720189"/>
    </source>
</evidence>
<keyword evidence="2" id="KW-0378">Hydrolase</keyword>
<name>A0A9P9KAR9_FUSRE</name>
<comment type="caution">
    <text evidence="3">The sequence shown here is derived from an EMBL/GenBank/DDBJ whole genome shotgun (WGS) entry which is preliminary data.</text>
</comment>
<proteinExistence type="inferred from homology"/>
<dbReference type="PANTHER" id="PTHR21661:SF35">
    <property type="entry name" value="EPOXIDE HYDROLASE"/>
    <property type="match status" value="1"/>
</dbReference>
<dbReference type="InterPro" id="IPR029058">
    <property type="entry name" value="AB_hydrolase_fold"/>
</dbReference>
<keyword evidence="4" id="KW-1185">Reference proteome</keyword>
<evidence type="ECO:0000256" key="2">
    <source>
        <dbReference type="ARBA" id="ARBA00022801"/>
    </source>
</evidence>
<organism evidence="3 4">
    <name type="scientific">Fusarium redolens</name>
    <dbReference type="NCBI Taxonomy" id="48865"/>
    <lineage>
        <taxon>Eukaryota</taxon>
        <taxon>Fungi</taxon>
        <taxon>Dikarya</taxon>
        <taxon>Ascomycota</taxon>
        <taxon>Pezizomycotina</taxon>
        <taxon>Sordariomycetes</taxon>
        <taxon>Hypocreomycetidae</taxon>
        <taxon>Hypocreales</taxon>
        <taxon>Nectriaceae</taxon>
        <taxon>Fusarium</taxon>
        <taxon>Fusarium redolens species complex</taxon>
    </lineage>
</organism>
<sequence length="138" mass="15357">MAKHHEAFIGYFYLVTPDLPGFGSAPAPNATGLDPKVMGNALDTMMKQLGYEKYSVISTDLGVVIAVNIMEAVEDSIVGHFTDFLFLNPTPEDQERMSKGETTEEENEYINAMNTWNTQHFAHAPMHAIQPLLLSLIR</sequence>
<evidence type="ECO:0000313" key="3">
    <source>
        <dbReference type="EMBL" id="KAH7254368.1"/>
    </source>
</evidence>
<gene>
    <name evidence="3" type="ORF">BKA55DRAFT_689865</name>
</gene>
<dbReference type="RefSeq" id="XP_046050615.1">
    <property type="nucleotide sequence ID" value="XM_046199403.1"/>
</dbReference>
<dbReference type="Gene3D" id="3.40.50.1820">
    <property type="entry name" value="alpha/beta hydrolase"/>
    <property type="match status" value="1"/>
</dbReference>
<evidence type="ECO:0000256" key="1">
    <source>
        <dbReference type="ARBA" id="ARBA00010088"/>
    </source>
</evidence>
<dbReference type="PANTHER" id="PTHR21661">
    <property type="entry name" value="EPOXIDE HYDROLASE 1-RELATED"/>
    <property type="match status" value="1"/>
</dbReference>
<comment type="similarity">
    <text evidence="1">Belongs to the peptidase S33 family.</text>
</comment>
<dbReference type="GeneID" id="70229357"/>
<dbReference type="EMBL" id="JAGMUX010000007">
    <property type="protein sequence ID" value="KAH7254368.1"/>
    <property type="molecule type" value="Genomic_DNA"/>
</dbReference>
<dbReference type="AlphaFoldDB" id="A0A9P9KAR9"/>
<dbReference type="GO" id="GO:0004301">
    <property type="term" value="F:epoxide hydrolase activity"/>
    <property type="evidence" value="ECO:0007669"/>
    <property type="project" value="TreeGrafter"/>
</dbReference>